<dbReference type="OrthoDB" id="425354at2759"/>
<protein>
    <submittedName>
        <fullName evidence="1">Uncharacterized protein</fullName>
    </submittedName>
</protein>
<dbReference type="PANTHER" id="PTHR38115">
    <property type="entry name" value="LIPOCALIN-LIKE DOMAIN-CONTAINING PROTEIN"/>
    <property type="match status" value="1"/>
</dbReference>
<accession>A0A1V6TFA3</accession>
<sequence>MAAPADITVKNLNGQWVMDATLSSPTDPILALQGVGWFLRKALPYATVTLHIHEYADSADPKVYHIDVEQVITGGITGSKEVRTLDWTAREHVDNIFGSLSGKSRHFRGAKGDDGKVRPAVDVQTSVGNPEDDAKVQKFLRGEVLADGSASDGFIIDEEGEEFGEGEGLFVQSFVESKDNGWTAEQVWGFEIVEGERRHSRRVAVTKDGKLELARLVYTFEARRTE</sequence>
<name>A0A1V6TFA3_9EURO</name>
<dbReference type="AlphaFoldDB" id="A0A1V6TFA3"/>
<proteinExistence type="predicted"/>
<evidence type="ECO:0000313" key="2">
    <source>
        <dbReference type="Proteomes" id="UP000191285"/>
    </source>
</evidence>
<organism evidence="1 2">
    <name type="scientific">Penicillium steckii</name>
    <dbReference type="NCBI Taxonomy" id="303698"/>
    <lineage>
        <taxon>Eukaryota</taxon>
        <taxon>Fungi</taxon>
        <taxon>Dikarya</taxon>
        <taxon>Ascomycota</taxon>
        <taxon>Pezizomycotina</taxon>
        <taxon>Eurotiomycetes</taxon>
        <taxon>Eurotiomycetidae</taxon>
        <taxon>Eurotiales</taxon>
        <taxon>Aspergillaceae</taxon>
        <taxon>Penicillium</taxon>
    </lineage>
</organism>
<evidence type="ECO:0000313" key="1">
    <source>
        <dbReference type="EMBL" id="OQE24519.1"/>
    </source>
</evidence>
<keyword evidence="2" id="KW-1185">Reference proteome</keyword>
<dbReference type="Proteomes" id="UP000191285">
    <property type="component" value="Unassembled WGS sequence"/>
</dbReference>
<dbReference type="InterPro" id="IPR053037">
    <property type="entry name" value="Pericyclase_pydY-like"/>
</dbReference>
<comment type="caution">
    <text evidence="1">The sequence shown here is derived from an EMBL/GenBank/DDBJ whole genome shotgun (WGS) entry which is preliminary data.</text>
</comment>
<dbReference type="EMBL" id="MLKD01000007">
    <property type="protein sequence ID" value="OQE24519.1"/>
    <property type="molecule type" value="Genomic_DNA"/>
</dbReference>
<gene>
    <name evidence="1" type="ORF">PENSTE_c007G05743</name>
</gene>
<reference evidence="2" key="1">
    <citation type="journal article" date="2017" name="Nat. Microbiol.">
        <title>Global analysis of biosynthetic gene clusters reveals vast potential of secondary metabolite production in Penicillium species.</title>
        <authorList>
            <person name="Nielsen J.C."/>
            <person name="Grijseels S."/>
            <person name="Prigent S."/>
            <person name="Ji B."/>
            <person name="Dainat J."/>
            <person name="Nielsen K.F."/>
            <person name="Frisvad J.C."/>
            <person name="Workman M."/>
            <person name="Nielsen J."/>
        </authorList>
    </citation>
    <scope>NUCLEOTIDE SEQUENCE [LARGE SCALE GENOMIC DNA]</scope>
    <source>
        <strain evidence="2">IBT 24891</strain>
    </source>
</reference>
<dbReference type="PANTHER" id="PTHR38115:SF1">
    <property type="entry name" value="LIPOCALIN-LIKE DOMAIN-CONTAINING PROTEIN"/>
    <property type="match status" value="1"/>
</dbReference>